<dbReference type="OrthoDB" id="2435626at2759"/>
<dbReference type="Gene3D" id="2.130.10.10">
    <property type="entry name" value="YVTN repeat-like/Quinoprotein amine dehydrogenase"/>
    <property type="match status" value="1"/>
</dbReference>
<gene>
    <name evidence="1" type="ORF">C2G38_2160702</name>
</gene>
<evidence type="ECO:0000313" key="1">
    <source>
        <dbReference type="EMBL" id="RIB27388.1"/>
    </source>
</evidence>
<accession>A0A397VZJ8</accession>
<dbReference type="InterPro" id="IPR015943">
    <property type="entry name" value="WD40/YVTN_repeat-like_dom_sf"/>
</dbReference>
<name>A0A397VZJ8_9GLOM</name>
<dbReference type="AlphaFoldDB" id="A0A397VZJ8"/>
<dbReference type="InterPro" id="IPR036322">
    <property type="entry name" value="WD40_repeat_dom_sf"/>
</dbReference>
<evidence type="ECO:0000313" key="2">
    <source>
        <dbReference type="Proteomes" id="UP000266673"/>
    </source>
</evidence>
<protein>
    <submittedName>
        <fullName evidence="1">Uncharacterized protein</fullName>
    </submittedName>
</protein>
<comment type="caution">
    <text evidence="1">The sequence shown here is derived from an EMBL/GenBank/DDBJ whole genome shotgun (WGS) entry which is preliminary data.</text>
</comment>
<organism evidence="1 2">
    <name type="scientific">Gigaspora rosea</name>
    <dbReference type="NCBI Taxonomy" id="44941"/>
    <lineage>
        <taxon>Eukaryota</taxon>
        <taxon>Fungi</taxon>
        <taxon>Fungi incertae sedis</taxon>
        <taxon>Mucoromycota</taxon>
        <taxon>Glomeromycotina</taxon>
        <taxon>Glomeromycetes</taxon>
        <taxon>Diversisporales</taxon>
        <taxon>Gigasporaceae</taxon>
        <taxon>Gigaspora</taxon>
    </lineage>
</organism>
<reference evidence="1 2" key="1">
    <citation type="submission" date="2018-06" db="EMBL/GenBank/DDBJ databases">
        <title>Comparative genomics reveals the genomic features of Rhizophagus irregularis, R. cerebriforme, R. diaphanum and Gigaspora rosea, and their symbiotic lifestyle signature.</title>
        <authorList>
            <person name="Morin E."/>
            <person name="San Clemente H."/>
            <person name="Chen E.C.H."/>
            <person name="De La Providencia I."/>
            <person name="Hainaut M."/>
            <person name="Kuo A."/>
            <person name="Kohler A."/>
            <person name="Murat C."/>
            <person name="Tang N."/>
            <person name="Roy S."/>
            <person name="Loubradou J."/>
            <person name="Henrissat B."/>
            <person name="Grigoriev I.V."/>
            <person name="Corradi N."/>
            <person name="Roux C."/>
            <person name="Martin F.M."/>
        </authorList>
    </citation>
    <scope>NUCLEOTIDE SEQUENCE [LARGE SCALE GENOMIC DNA]</scope>
    <source>
        <strain evidence="1 2">DAOM 194757</strain>
    </source>
</reference>
<keyword evidence="2" id="KW-1185">Reference proteome</keyword>
<dbReference type="SUPFAM" id="SSF50978">
    <property type="entry name" value="WD40 repeat-like"/>
    <property type="match status" value="1"/>
</dbReference>
<dbReference type="EMBL" id="QKWP01000100">
    <property type="protein sequence ID" value="RIB27388.1"/>
    <property type="molecule type" value="Genomic_DNA"/>
</dbReference>
<dbReference type="Proteomes" id="UP000266673">
    <property type="component" value="Unassembled WGS sequence"/>
</dbReference>
<proteinExistence type="predicted"/>
<sequence length="377" mass="43946">MGDDNKLEYLIQIDDDDDELATEFNPHNGKSVTMIVTSPRMKYIATWSEEDKSIVGWKFVDNEQQLKHQYIISKNNINYDEKLRLNGPRKVIFKAKTPNMDENFTYKYFTVSDNKFVTVPIYEEKKNIGIFDFKTKNQLTLNLPGPEFDVGCLAFIESGEFIMFRIDSQINNELEYIDEIFIIPKGKLFIYNSDIGYVTKWDIGTLKFESYFLFKSYYDIKDIKLSDDGLLLFVYGTKVKIEDDLDDSKLFENDSYSTISIYLAKNEMKFTTYTYNKSFRIDGFYLIASSIGARLLIMAYNTEVNSIKAEISEASDKIIETTDDKTSDNDDDDVNFIYNKTFTNYLVKWSVKCNKINDILTAETYRAMDKINARPEI</sequence>